<dbReference type="InterPro" id="IPR041122">
    <property type="entry name" value="RecJ_OB"/>
</dbReference>
<dbReference type="GO" id="GO:0006281">
    <property type="term" value="P:DNA repair"/>
    <property type="evidence" value="ECO:0007669"/>
    <property type="project" value="InterPro"/>
</dbReference>
<evidence type="ECO:0000256" key="2">
    <source>
        <dbReference type="ARBA" id="ARBA00019841"/>
    </source>
</evidence>
<evidence type="ECO:0000256" key="4">
    <source>
        <dbReference type="ARBA" id="ARBA00022801"/>
    </source>
</evidence>
<feature type="domain" description="DDH" evidence="7">
    <location>
        <begin position="26"/>
        <end position="162"/>
    </location>
</feature>
<dbReference type="AlphaFoldDB" id="A0A3E0WRQ6"/>
<evidence type="ECO:0000313" key="11">
    <source>
        <dbReference type="Proteomes" id="UP000256763"/>
    </source>
</evidence>
<evidence type="ECO:0000259" key="8">
    <source>
        <dbReference type="Pfam" id="PF02272"/>
    </source>
</evidence>
<keyword evidence="6" id="KW-0175">Coiled coil</keyword>
<dbReference type="Pfam" id="PF01368">
    <property type="entry name" value="DHH"/>
    <property type="match status" value="1"/>
</dbReference>
<reference evidence="11" key="1">
    <citation type="submission" date="2017-05" db="EMBL/GenBank/DDBJ databases">
        <authorList>
            <person name="Sharma S."/>
            <person name="Sidhu C."/>
            <person name="Pinnaka A.K."/>
        </authorList>
    </citation>
    <scope>NUCLEOTIDE SEQUENCE [LARGE SCALE GENOMIC DNA]</scope>
    <source>
        <strain evidence="11">AK93</strain>
    </source>
</reference>
<accession>A0A3E0WRQ6</accession>
<dbReference type="GO" id="GO:0008409">
    <property type="term" value="F:5'-3' exonuclease activity"/>
    <property type="evidence" value="ECO:0007669"/>
    <property type="project" value="InterPro"/>
</dbReference>
<comment type="similarity">
    <text evidence="1">Belongs to the RecJ family.</text>
</comment>
<feature type="domain" description="DHHA1" evidence="8">
    <location>
        <begin position="316"/>
        <end position="406"/>
    </location>
</feature>
<evidence type="ECO:0000313" key="10">
    <source>
        <dbReference type="EMBL" id="RFA34873.1"/>
    </source>
</evidence>
<dbReference type="EMBL" id="NFZW01000014">
    <property type="protein sequence ID" value="RFA34873.1"/>
    <property type="molecule type" value="Genomic_DNA"/>
</dbReference>
<evidence type="ECO:0000259" key="9">
    <source>
        <dbReference type="Pfam" id="PF17768"/>
    </source>
</evidence>
<dbReference type="Gene3D" id="3.90.1640.30">
    <property type="match status" value="1"/>
</dbReference>
<evidence type="ECO:0000256" key="3">
    <source>
        <dbReference type="ARBA" id="ARBA00022722"/>
    </source>
</evidence>
<sequence>MLNADRLLGIEDAVCLLEDALWSQARILIVGDFDADGATSCAVAIRALRALGAQHVDYLVPNRFTYGYGLTPEIVDLAAEKEPDLLITVDNGISSIEGVRAARALGIAVLVTDHHLPGAELPAADAIVNPNLPDCDFPSKNLAGVGVIFYIMLALRKRLRATQWFSETGLAEPNMANLLDLVGLGTVADVVVLDANNRIFVDQALRRIRAGKTVPGVRALLEVAGRDYRRIVAADLGFAVGPRLNAAGRLEDMSLGIECLLTDDPGQAREYAERLDDLNRQRREIESQMQEEALADLNRLRLQWDAKQVPAGICLMDEGWHQGVIGILASRIKERFHRPVVAFAPAGDGSLKGSARSISGLHMRDLLDLMATRHPGLIERFGGHAMAAGLSIPEHNYGQFEQVFADTVDEVVEPELLEEVLLSDGSLAPQEFQLEVADTLRDGGPWGQGFPEPRFDGRFEIGESRIVGEKHLKFSLRPPGGREWLDGIAFNAVERGWGSLQGEVTALYRLDVNEFRGRRSVQLMLEHLEP</sequence>
<dbReference type="FunFam" id="3.90.1640.30:FF:000001">
    <property type="entry name" value="Single-stranded-DNA-specific exonuclease RecJ"/>
    <property type="match status" value="1"/>
</dbReference>
<organism evidence="10 11">
    <name type="scientific">Alkalilimnicola ehrlichii</name>
    <dbReference type="NCBI Taxonomy" id="351052"/>
    <lineage>
        <taxon>Bacteria</taxon>
        <taxon>Pseudomonadati</taxon>
        <taxon>Pseudomonadota</taxon>
        <taxon>Gammaproteobacteria</taxon>
        <taxon>Chromatiales</taxon>
        <taxon>Ectothiorhodospiraceae</taxon>
        <taxon>Alkalilimnicola</taxon>
    </lineage>
</organism>
<evidence type="ECO:0000256" key="1">
    <source>
        <dbReference type="ARBA" id="ARBA00005915"/>
    </source>
</evidence>
<feature type="domain" description="RecJ OB" evidence="9">
    <location>
        <begin position="424"/>
        <end position="527"/>
    </location>
</feature>
<gene>
    <name evidence="10" type="ORF">CAL65_14355</name>
</gene>
<feature type="coiled-coil region" evidence="6">
    <location>
        <begin position="268"/>
        <end position="295"/>
    </location>
</feature>
<dbReference type="OrthoDB" id="9809852at2"/>
<dbReference type="Gene3D" id="3.10.310.30">
    <property type="match status" value="1"/>
</dbReference>
<dbReference type="NCBIfam" id="TIGR00644">
    <property type="entry name" value="recJ"/>
    <property type="match status" value="1"/>
</dbReference>
<evidence type="ECO:0000256" key="5">
    <source>
        <dbReference type="ARBA" id="ARBA00022839"/>
    </source>
</evidence>
<dbReference type="InterPro" id="IPR038763">
    <property type="entry name" value="DHH_sf"/>
</dbReference>
<evidence type="ECO:0000256" key="6">
    <source>
        <dbReference type="SAM" id="Coils"/>
    </source>
</evidence>
<dbReference type="GO" id="GO:0003676">
    <property type="term" value="F:nucleic acid binding"/>
    <property type="evidence" value="ECO:0007669"/>
    <property type="project" value="InterPro"/>
</dbReference>
<dbReference type="PANTHER" id="PTHR30255:SF2">
    <property type="entry name" value="SINGLE-STRANDED-DNA-SPECIFIC EXONUCLEASE RECJ"/>
    <property type="match status" value="1"/>
</dbReference>
<dbReference type="InterPro" id="IPR001667">
    <property type="entry name" value="DDH_dom"/>
</dbReference>
<dbReference type="InterPro" id="IPR003156">
    <property type="entry name" value="DHHA1_dom"/>
</dbReference>
<dbReference type="PANTHER" id="PTHR30255">
    <property type="entry name" value="SINGLE-STRANDED-DNA-SPECIFIC EXONUCLEASE RECJ"/>
    <property type="match status" value="1"/>
</dbReference>
<keyword evidence="3" id="KW-0540">Nuclease</keyword>
<keyword evidence="5 10" id="KW-0269">Exonuclease</keyword>
<keyword evidence="4" id="KW-0378">Hydrolase</keyword>
<proteinExistence type="inferred from homology"/>
<dbReference type="Pfam" id="PF02272">
    <property type="entry name" value="DHHA1"/>
    <property type="match status" value="1"/>
</dbReference>
<dbReference type="InterPro" id="IPR004610">
    <property type="entry name" value="RecJ"/>
</dbReference>
<dbReference type="Proteomes" id="UP000256763">
    <property type="component" value="Unassembled WGS sequence"/>
</dbReference>
<evidence type="ECO:0000259" key="7">
    <source>
        <dbReference type="Pfam" id="PF01368"/>
    </source>
</evidence>
<name>A0A3E0WRQ6_9GAMM</name>
<keyword evidence="11" id="KW-1185">Reference proteome</keyword>
<dbReference type="InterPro" id="IPR051673">
    <property type="entry name" value="SSDNA_exonuclease_RecJ"/>
</dbReference>
<comment type="caution">
    <text evidence="10">The sequence shown here is derived from an EMBL/GenBank/DDBJ whole genome shotgun (WGS) entry which is preliminary data.</text>
</comment>
<dbReference type="SUPFAM" id="SSF64182">
    <property type="entry name" value="DHH phosphoesterases"/>
    <property type="match status" value="1"/>
</dbReference>
<protein>
    <recommendedName>
        <fullName evidence="2">Single-stranded-DNA-specific exonuclease RecJ</fullName>
    </recommendedName>
</protein>
<dbReference type="Pfam" id="PF17768">
    <property type="entry name" value="RecJ_OB"/>
    <property type="match status" value="1"/>
</dbReference>
<dbReference type="GO" id="GO:0006310">
    <property type="term" value="P:DNA recombination"/>
    <property type="evidence" value="ECO:0007669"/>
    <property type="project" value="InterPro"/>
</dbReference>